<dbReference type="Pfam" id="PF00046">
    <property type="entry name" value="Homeodomain"/>
    <property type="match status" value="1"/>
</dbReference>
<evidence type="ECO:0000256" key="20">
    <source>
        <dbReference type="ARBA" id="ARBA00023273"/>
    </source>
</evidence>
<evidence type="ECO:0000256" key="22">
    <source>
        <dbReference type="RuleBase" id="RU000682"/>
    </source>
</evidence>
<dbReference type="CDD" id="cd00086">
    <property type="entry name" value="homeodomain"/>
    <property type="match status" value="1"/>
</dbReference>
<dbReference type="InterPro" id="IPR003654">
    <property type="entry name" value="OAR_dom"/>
</dbReference>
<feature type="compositionally biased region" description="Polar residues" evidence="24">
    <location>
        <begin position="656"/>
        <end position="684"/>
    </location>
</feature>
<proteinExistence type="predicted"/>
<keyword evidence="9" id="KW-0597">Phosphoprotein</keyword>
<dbReference type="PANTHER" id="PTHR23167:SF87">
    <property type="entry name" value="MICAL-LIKE PROTEIN 2"/>
    <property type="match status" value="1"/>
</dbReference>
<evidence type="ECO:0000259" key="27">
    <source>
        <dbReference type="PROSITE" id="PS50071"/>
    </source>
</evidence>
<evidence type="ECO:0000256" key="7">
    <source>
        <dbReference type="ARBA" id="ARBA00022475"/>
    </source>
</evidence>
<feature type="compositionally biased region" description="Polar residues" evidence="24">
    <location>
        <begin position="691"/>
        <end position="700"/>
    </location>
</feature>
<feature type="domain" description="Calponin-homology (CH)" evidence="26">
    <location>
        <begin position="290"/>
        <end position="396"/>
    </location>
</feature>
<evidence type="ECO:0000256" key="11">
    <source>
        <dbReference type="ARBA" id="ARBA00022753"/>
    </source>
</evidence>
<feature type="region of interest" description="Disordered" evidence="24">
    <location>
        <begin position="152"/>
        <end position="237"/>
    </location>
</feature>
<dbReference type="PROSITE" id="PS50803">
    <property type="entry name" value="OAR"/>
    <property type="match status" value="1"/>
</dbReference>
<dbReference type="SMART" id="SM01203">
    <property type="entry name" value="DUF3585"/>
    <property type="match status" value="1"/>
</dbReference>
<keyword evidence="10" id="KW-0479">Metal-binding</keyword>
<reference evidence="30 31" key="1">
    <citation type="submission" date="2018-03" db="EMBL/GenBank/DDBJ databases">
        <title>Draft genome sequence of Rohu Carp (Labeo rohita).</title>
        <authorList>
            <person name="Das P."/>
            <person name="Kushwaha B."/>
            <person name="Joshi C.G."/>
            <person name="Kumar D."/>
            <person name="Nagpure N.S."/>
            <person name="Sahoo L."/>
            <person name="Das S.P."/>
            <person name="Bit A."/>
            <person name="Patnaik S."/>
            <person name="Meher P.K."/>
            <person name="Jayasankar P."/>
            <person name="Koringa P.G."/>
            <person name="Patel N.V."/>
            <person name="Hinsu A.T."/>
            <person name="Kumar R."/>
            <person name="Pandey M."/>
            <person name="Agarwal S."/>
            <person name="Srivastava S."/>
            <person name="Singh M."/>
            <person name="Iquebal M.A."/>
            <person name="Jaiswal S."/>
            <person name="Angadi U.B."/>
            <person name="Kumar N."/>
            <person name="Raza M."/>
            <person name="Shah T.M."/>
            <person name="Rai A."/>
            <person name="Jena J.K."/>
        </authorList>
    </citation>
    <scope>NUCLEOTIDE SEQUENCE [LARGE SCALE GENOMIC DNA]</scope>
    <source>
        <strain evidence="30">DASCIFA01</strain>
        <tissue evidence="30">Testis</tissue>
    </source>
</reference>
<evidence type="ECO:0000259" key="28">
    <source>
        <dbReference type="PROSITE" id="PS50803"/>
    </source>
</evidence>
<evidence type="ECO:0000256" key="9">
    <source>
        <dbReference type="ARBA" id="ARBA00022553"/>
    </source>
</evidence>
<feature type="compositionally biased region" description="Polar residues" evidence="24">
    <location>
        <begin position="449"/>
        <end position="458"/>
    </location>
</feature>
<keyword evidence="7" id="KW-1003">Cell membrane</keyword>
<evidence type="ECO:0000256" key="1">
    <source>
        <dbReference type="ARBA" id="ARBA00004123"/>
    </source>
</evidence>
<evidence type="ECO:0000256" key="14">
    <source>
        <dbReference type="ARBA" id="ARBA00023054"/>
    </source>
</evidence>
<organism evidence="30 31">
    <name type="scientific">Labeo rohita</name>
    <name type="common">Indian major carp</name>
    <name type="synonym">Cyprinus rohita</name>
    <dbReference type="NCBI Taxonomy" id="84645"/>
    <lineage>
        <taxon>Eukaryota</taxon>
        <taxon>Metazoa</taxon>
        <taxon>Chordata</taxon>
        <taxon>Craniata</taxon>
        <taxon>Vertebrata</taxon>
        <taxon>Euteleostomi</taxon>
        <taxon>Actinopterygii</taxon>
        <taxon>Neopterygii</taxon>
        <taxon>Teleostei</taxon>
        <taxon>Ostariophysi</taxon>
        <taxon>Cypriniformes</taxon>
        <taxon>Cyprinidae</taxon>
        <taxon>Labeoninae</taxon>
        <taxon>Labeonini</taxon>
        <taxon>Labeo</taxon>
    </lineage>
</organism>
<keyword evidence="12" id="KW-0862">Zinc</keyword>
<sequence length="977" mass="109719">MESMVPYDWVISLKPGPVLLGLVVIVFHSSAAHFFPAFPSRLTSPQIFIPGPLLSYELLRSYLQPEPCKQALLLAAQSTGQHAENIDEPRPVKQRRARANYSSWQLEELEKAFESTHYPDVFMREALALRLDLIEARVQVWFQNRRAKMRRQMKLQSQAGEQCGRRDSDDRQVESSGRSTAPDSHSISSSSPGWDRKQERESPNWSKPSSSALHSPVSDMLQRPRDQEGSEAPSPEDFRCCSIAKLRAKARDYEAEIHSTVAKASRERQMKTQTLSALRFGGKCGLLERMAAIKALQQWCKIQCDGYRDVTISNMSTSFRDGLAFCALIHKFRPDLINFESLSKDNVYYNNHLAFRVAEDHLGIPALLDAEDMVALPVPDRLSILTYVSQYYNYFHGRSPNFLLNGFFSFFFLFLSVGGVGGIKRHAEDSKEVPSEKKNLPVVAKNHNLKTNTENRPPQTEMPKNRDNRPPSLNIQKSAPEKHIVATPARQTGTDRQKSPGPKCVQAPVTPLRARSPQPHREAEKVSIQRSLDYSAPKCSVCYGTLKSGAYKVGADAGTLVCTVHQHGQNGFKPTVKPFKSSGFTLADLVPKSDCGDEPSSQRYTSVLSAPIKAVTRPVELSPAPKSWTASAQRTQEARQKFFQSCGPAAEHRPTTRQQSGPSESCTNQNTSPKMQKNRTSALTNGKLHEGNTNNNNALSSDPGAQRQLKIRCTSAEVSSRRQELHGREVTGRSAYQATSASPAISSSGMNTKESLYLSAISKEHSKPPSLLLSTAKAKDVQSCEAPTDWRSKPKAAPNGPRFNHSVLLSRVWERPVMGRVLNVTVPCPHVSCPLSPVTNLHLQNNLAAGRRHQMKPYYITPDQISKELQDIENKLNDLENEGVELEWKLRVYEEEHLKNVDEKKRETELLNKLMKIVNDRNAIVEGLEEDRIREEEEDQQLNEMMQRLGLQKFKNKRKSSFSKLFRRRSKKASMGE</sequence>
<feature type="compositionally biased region" description="Polar residues" evidence="24">
    <location>
        <begin position="203"/>
        <end position="213"/>
    </location>
</feature>
<keyword evidence="25" id="KW-1133">Transmembrane helix</keyword>
<dbReference type="AlphaFoldDB" id="A0A498LVA2"/>
<evidence type="ECO:0000256" key="25">
    <source>
        <dbReference type="SAM" id="Phobius"/>
    </source>
</evidence>
<evidence type="ECO:0000256" key="23">
    <source>
        <dbReference type="SAM" id="Coils"/>
    </source>
</evidence>
<evidence type="ECO:0000259" key="26">
    <source>
        <dbReference type="PROSITE" id="PS50021"/>
    </source>
</evidence>
<evidence type="ECO:0000256" key="5">
    <source>
        <dbReference type="ARBA" id="ARBA00004316"/>
    </source>
</evidence>
<dbReference type="Proteomes" id="UP000290572">
    <property type="component" value="Unassembled WGS sequence"/>
</dbReference>
<dbReference type="GO" id="GO:0005886">
    <property type="term" value="C:plasma membrane"/>
    <property type="evidence" value="ECO:0007669"/>
    <property type="project" value="UniProtKB-SubCell"/>
</dbReference>
<evidence type="ECO:0000256" key="12">
    <source>
        <dbReference type="ARBA" id="ARBA00022833"/>
    </source>
</evidence>
<keyword evidence="11" id="KW-0967">Endosome</keyword>
<feature type="region of interest" description="Disordered" evidence="24">
    <location>
        <begin position="619"/>
        <end position="749"/>
    </location>
</feature>
<feature type="domain" description="BMERB" evidence="29">
    <location>
        <begin position="889"/>
        <end position="944"/>
    </location>
</feature>
<dbReference type="InterPro" id="IPR050540">
    <property type="entry name" value="F-actin_Monoox_Mical"/>
</dbReference>
<evidence type="ECO:0000256" key="3">
    <source>
        <dbReference type="ARBA" id="ARBA00004202"/>
    </source>
</evidence>
<feature type="coiled-coil region" evidence="23">
    <location>
        <begin position="862"/>
        <end position="896"/>
    </location>
</feature>
<dbReference type="InterPro" id="IPR036872">
    <property type="entry name" value="CH_dom_sf"/>
</dbReference>
<keyword evidence="25" id="KW-0812">Transmembrane</keyword>
<protein>
    <submittedName>
        <fullName evidence="30">MICAL 2</fullName>
    </submittedName>
</protein>
<dbReference type="GO" id="GO:0055037">
    <property type="term" value="C:recycling endosome"/>
    <property type="evidence" value="ECO:0007669"/>
    <property type="project" value="UniProtKB-SubCell"/>
</dbReference>
<evidence type="ECO:0000256" key="19">
    <source>
        <dbReference type="ARBA" id="ARBA00023242"/>
    </source>
</evidence>
<feature type="region of interest" description="Disordered" evidence="24">
    <location>
        <begin position="426"/>
        <end position="528"/>
    </location>
</feature>
<dbReference type="GO" id="GO:0046872">
    <property type="term" value="F:metal ion binding"/>
    <property type="evidence" value="ECO:0007669"/>
    <property type="project" value="UniProtKB-KW"/>
</dbReference>
<keyword evidence="16 25" id="KW-0472">Membrane</keyword>
<keyword evidence="20" id="KW-0966">Cell projection</keyword>
<dbReference type="SUPFAM" id="SSF46689">
    <property type="entry name" value="Homeodomain-like"/>
    <property type="match status" value="1"/>
</dbReference>
<dbReference type="SUPFAM" id="SSF47576">
    <property type="entry name" value="Calponin-homology domain, CH-domain"/>
    <property type="match status" value="1"/>
</dbReference>
<evidence type="ECO:0000256" key="21">
    <source>
        <dbReference type="PROSITE-ProRule" id="PRU00108"/>
    </source>
</evidence>
<accession>A0A498LVA2</accession>
<dbReference type="FunFam" id="1.10.10.60:FF:000304">
    <property type="entry name" value="Visual system homeobox"/>
    <property type="match status" value="1"/>
</dbReference>
<dbReference type="GO" id="GO:0000981">
    <property type="term" value="F:DNA-binding transcription factor activity, RNA polymerase II-specific"/>
    <property type="evidence" value="ECO:0007669"/>
    <property type="project" value="InterPro"/>
</dbReference>
<evidence type="ECO:0000256" key="15">
    <source>
        <dbReference type="ARBA" id="ARBA00023125"/>
    </source>
</evidence>
<dbReference type="GO" id="GO:0005634">
    <property type="term" value="C:nucleus"/>
    <property type="evidence" value="ECO:0007669"/>
    <property type="project" value="UniProtKB-SubCell"/>
</dbReference>
<keyword evidence="6" id="KW-0217">Developmental protein</keyword>
<dbReference type="InterPro" id="IPR017970">
    <property type="entry name" value="Homeobox_CS"/>
</dbReference>
<feature type="compositionally biased region" description="Basic and acidic residues" evidence="24">
    <location>
        <begin position="426"/>
        <end position="439"/>
    </location>
</feature>
<evidence type="ECO:0000256" key="6">
    <source>
        <dbReference type="ARBA" id="ARBA00022473"/>
    </source>
</evidence>
<evidence type="ECO:0000256" key="17">
    <source>
        <dbReference type="ARBA" id="ARBA00023155"/>
    </source>
</evidence>
<dbReference type="Gene3D" id="1.10.10.60">
    <property type="entry name" value="Homeodomain-like"/>
    <property type="match status" value="1"/>
</dbReference>
<evidence type="ECO:0000256" key="4">
    <source>
        <dbReference type="ARBA" id="ARBA00004245"/>
    </source>
</evidence>
<evidence type="ECO:0000256" key="10">
    <source>
        <dbReference type="ARBA" id="ARBA00022723"/>
    </source>
</evidence>
<dbReference type="InterPro" id="IPR001356">
    <property type="entry name" value="HD"/>
</dbReference>
<dbReference type="CDD" id="cd21253">
    <property type="entry name" value="CH_MICALL2"/>
    <property type="match status" value="1"/>
</dbReference>
<feature type="compositionally biased region" description="Polar residues" evidence="24">
    <location>
        <begin position="734"/>
        <end position="749"/>
    </location>
</feature>
<keyword evidence="8" id="KW-0963">Cytoplasm</keyword>
<keyword evidence="31" id="KW-1185">Reference proteome</keyword>
<keyword evidence="14 23" id="KW-0175">Coiled coil</keyword>
<dbReference type="Pfam" id="PF12130">
    <property type="entry name" value="bMERB_dom"/>
    <property type="match status" value="1"/>
</dbReference>
<dbReference type="STRING" id="84645.A0A498LVA2"/>
<dbReference type="GO" id="GO:0003677">
    <property type="term" value="F:DNA binding"/>
    <property type="evidence" value="ECO:0007669"/>
    <property type="project" value="UniProtKB-UniRule"/>
</dbReference>
<dbReference type="Pfam" id="PF00307">
    <property type="entry name" value="CH"/>
    <property type="match status" value="1"/>
</dbReference>
<name>A0A498LVA2_LABRO</name>
<comment type="subcellular location">
    <subcellularLocation>
        <location evidence="3">Cell membrane</location>
        <topology evidence="3">Peripheral membrane protein</topology>
    </subcellularLocation>
    <subcellularLocation>
        <location evidence="5">Cell projection</location>
    </subcellularLocation>
    <subcellularLocation>
        <location evidence="4">Cytoplasm</location>
        <location evidence="4">Cytoskeleton</location>
    </subcellularLocation>
    <subcellularLocation>
        <location evidence="1 21 22">Nucleus</location>
    </subcellularLocation>
    <subcellularLocation>
        <location evidence="2">Recycling endosome</location>
    </subcellularLocation>
</comment>
<dbReference type="PROSITE" id="PS50021">
    <property type="entry name" value="CH"/>
    <property type="match status" value="1"/>
</dbReference>
<dbReference type="PROSITE" id="PS00027">
    <property type="entry name" value="HOMEOBOX_1"/>
    <property type="match status" value="1"/>
</dbReference>
<evidence type="ECO:0000259" key="29">
    <source>
        <dbReference type="PROSITE" id="PS51848"/>
    </source>
</evidence>
<keyword evidence="18" id="KW-0206">Cytoskeleton</keyword>
<evidence type="ECO:0000256" key="13">
    <source>
        <dbReference type="ARBA" id="ARBA00023038"/>
    </source>
</evidence>
<keyword evidence="17 21" id="KW-0371">Homeobox</keyword>
<dbReference type="GO" id="GO:0005856">
    <property type="term" value="C:cytoskeleton"/>
    <property type="evidence" value="ECO:0007669"/>
    <property type="project" value="UniProtKB-SubCell"/>
</dbReference>
<feature type="domain" description="OAR" evidence="28">
    <location>
        <begin position="241"/>
        <end position="254"/>
    </location>
</feature>
<evidence type="ECO:0000313" key="30">
    <source>
        <dbReference type="EMBL" id="RXN10734.1"/>
    </source>
</evidence>
<keyword evidence="15 21" id="KW-0238">DNA-binding</keyword>
<dbReference type="InterPro" id="IPR022735">
    <property type="entry name" value="bMERB_dom"/>
</dbReference>
<keyword evidence="19 21" id="KW-0539">Nucleus</keyword>
<feature type="DNA-binding region" description="Homeobox" evidence="21">
    <location>
        <begin position="94"/>
        <end position="153"/>
    </location>
</feature>
<evidence type="ECO:0000256" key="24">
    <source>
        <dbReference type="SAM" id="MobiDB-lite"/>
    </source>
</evidence>
<evidence type="ECO:0000256" key="2">
    <source>
        <dbReference type="ARBA" id="ARBA00004172"/>
    </source>
</evidence>
<dbReference type="Gene3D" id="1.10.418.10">
    <property type="entry name" value="Calponin-like domain"/>
    <property type="match status" value="1"/>
</dbReference>
<feature type="domain" description="Homeobox" evidence="27">
    <location>
        <begin position="92"/>
        <end position="152"/>
    </location>
</feature>
<dbReference type="SMART" id="SM00389">
    <property type="entry name" value="HOX"/>
    <property type="match status" value="1"/>
</dbReference>
<feature type="transmembrane region" description="Helical" evidence="25">
    <location>
        <begin position="402"/>
        <end position="423"/>
    </location>
</feature>
<dbReference type="EMBL" id="QBIY01013177">
    <property type="protein sequence ID" value="RXN10734.1"/>
    <property type="molecule type" value="Genomic_DNA"/>
</dbReference>
<dbReference type="PANTHER" id="PTHR23167">
    <property type="entry name" value="CALPONIN HOMOLOGY DOMAIN-CONTAINING PROTEIN DDB_G0272472-RELATED"/>
    <property type="match status" value="1"/>
</dbReference>
<feature type="compositionally biased region" description="Basic and acidic residues" evidence="24">
    <location>
        <begin position="163"/>
        <end position="173"/>
    </location>
</feature>
<dbReference type="InterPro" id="IPR009057">
    <property type="entry name" value="Homeodomain-like_sf"/>
</dbReference>
<keyword evidence="13" id="KW-0440">LIM domain</keyword>
<dbReference type="PROSITE" id="PS50071">
    <property type="entry name" value="HOMEOBOX_2"/>
    <property type="match status" value="1"/>
</dbReference>
<gene>
    <name evidence="30" type="ORF">ROHU_037342</name>
</gene>
<evidence type="ECO:0000256" key="16">
    <source>
        <dbReference type="ARBA" id="ARBA00023136"/>
    </source>
</evidence>
<dbReference type="SMART" id="SM00033">
    <property type="entry name" value="CH"/>
    <property type="match status" value="1"/>
</dbReference>
<evidence type="ECO:0000313" key="31">
    <source>
        <dbReference type="Proteomes" id="UP000290572"/>
    </source>
</evidence>
<dbReference type="PROSITE" id="PS51848">
    <property type="entry name" value="BMERB"/>
    <property type="match status" value="1"/>
</dbReference>
<dbReference type="FunFam" id="1.10.418.10:FF:000055">
    <property type="entry name" value="MICAL-like protein 2"/>
    <property type="match status" value="1"/>
</dbReference>
<evidence type="ECO:0000256" key="8">
    <source>
        <dbReference type="ARBA" id="ARBA00022490"/>
    </source>
</evidence>
<dbReference type="InterPro" id="IPR001715">
    <property type="entry name" value="CH_dom"/>
</dbReference>
<dbReference type="GO" id="GO:0042995">
    <property type="term" value="C:cell projection"/>
    <property type="evidence" value="ECO:0007669"/>
    <property type="project" value="UniProtKB-SubCell"/>
</dbReference>
<feature type="compositionally biased region" description="Polar residues" evidence="24">
    <location>
        <begin position="174"/>
        <end position="183"/>
    </location>
</feature>
<comment type="caution">
    <text evidence="30">The sequence shown here is derived from an EMBL/GenBank/DDBJ whole genome shotgun (WGS) entry which is preliminary data.</text>
</comment>
<evidence type="ECO:0000256" key="18">
    <source>
        <dbReference type="ARBA" id="ARBA00023212"/>
    </source>
</evidence>
<feature type="compositionally biased region" description="Basic and acidic residues" evidence="24">
    <location>
        <begin position="719"/>
        <end position="731"/>
    </location>
</feature>